<organism evidence="9 10">
    <name type="scientific">Mesorhabditis spiculigera</name>
    <dbReference type="NCBI Taxonomy" id="96644"/>
    <lineage>
        <taxon>Eukaryota</taxon>
        <taxon>Metazoa</taxon>
        <taxon>Ecdysozoa</taxon>
        <taxon>Nematoda</taxon>
        <taxon>Chromadorea</taxon>
        <taxon>Rhabditida</taxon>
        <taxon>Rhabditina</taxon>
        <taxon>Rhabditomorpha</taxon>
        <taxon>Rhabditoidea</taxon>
        <taxon>Rhabditidae</taxon>
        <taxon>Mesorhabditinae</taxon>
        <taxon>Mesorhabditis</taxon>
    </lineage>
</organism>
<feature type="transmembrane region" description="Helical" evidence="6">
    <location>
        <begin position="149"/>
        <end position="171"/>
    </location>
</feature>
<evidence type="ECO:0000259" key="8">
    <source>
        <dbReference type="Pfam" id="PF04893"/>
    </source>
</evidence>
<dbReference type="InterPro" id="IPR006977">
    <property type="entry name" value="Yip1_dom"/>
</dbReference>
<keyword evidence="3 6" id="KW-0812">Transmembrane</keyword>
<feature type="domain" description="Yip1" evidence="8">
    <location>
        <begin position="112"/>
        <end position="258"/>
    </location>
</feature>
<feature type="transmembrane region" description="Helical" evidence="6">
    <location>
        <begin position="125"/>
        <end position="143"/>
    </location>
</feature>
<feature type="transmembrane region" description="Helical" evidence="6">
    <location>
        <begin position="183"/>
        <end position="205"/>
    </location>
</feature>
<protein>
    <recommendedName>
        <fullName evidence="6">Protein YIPF</fullName>
    </recommendedName>
</protein>
<dbReference type="Pfam" id="PF04893">
    <property type="entry name" value="Yip1"/>
    <property type="match status" value="1"/>
</dbReference>
<feature type="transmembrane region" description="Helical" evidence="6">
    <location>
        <begin position="243"/>
        <end position="260"/>
    </location>
</feature>
<dbReference type="GO" id="GO:0006888">
    <property type="term" value="P:endoplasmic reticulum to Golgi vesicle-mediated transport"/>
    <property type="evidence" value="ECO:0007669"/>
    <property type="project" value="InterPro"/>
</dbReference>
<dbReference type="AlphaFoldDB" id="A0AA36CYD2"/>
<dbReference type="EMBL" id="CATQJA010002651">
    <property type="protein sequence ID" value="CAJ0577671.1"/>
    <property type="molecule type" value="Genomic_DNA"/>
</dbReference>
<gene>
    <name evidence="9" type="ORF">MSPICULIGERA_LOCUS15940</name>
</gene>
<evidence type="ECO:0000256" key="5">
    <source>
        <dbReference type="ARBA" id="ARBA00023136"/>
    </source>
</evidence>
<comment type="subcellular location">
    <subcellularLocation>
        <location evidence="6">Golgi apparatus membrane</location>
        <topology evidence="6">Multi-pass membrane protein</topology>
    </subcellularLocation>
    <subcellularLocation>
        <location evidence="1">Membrane</location>
        <topology evidence="1">Multi-pass membrane protein</topology>
    </subcellularLocation>
</comment>
<keyword evidence="4 6" id="KW-1133">Transmembrane helix</keyword>
<name>A0AA36CYD2_9BILA</name>
<comment type="similarity">
    <text evidence="2 6">Belongs to the YIP1 family.</text>
</comment>
<dbReference type="Proteomes" id="UP001177023">
    <property type="component" value="Unassembled WGS sequence"/>
</dbReference>
<feature type="region of interest" description="Disordered" evidence="7">
    <location>
        <begin position="1"/>
        <end position="22"/>
    </location>
</feature>
<keyword evidence="5 6" id="KW-0472">Membrane</keyword>
<dbReference type="PANTHER" id="PTHR21236">
    <property type="entry name" value="GOLGI MEMBRANE PROTEIN YIP1"/>
    <property type="match status" value="1"/>
</dbReference>
<comment type="caution">
    <text evidence="9">The sequence shown here is derived from an EMBL/GenBank/DDBJ whole genome shotgun (WGS) entry which is preliminary data.</text>
</comment>
<feature type="non-terminal residue" evidence="9">
    <location>
        <position position="263"/>
    </location>
</feature>
<accession>A0AA36CYD2</accession>
<dbReference type="PANTHER" id="PTHR21236:SF1">
    <property type="entry name" value="PROTEIN YIPF6"/>
    <property type="match status" value="1"/>
</dbReference>
<dbReference type="InterPro" id="IPR045231">
    <property type="entry name" value="Yip1/4-like"/>
</dbReference>
<dbReference type="GO" id="GO:0005802">
    <property type="term" value="C:trans-Golgi network"/>
    <property type="evidence" value="ECO:0007669"/>
    <property type="project" value="TreeGrafter"/>
</dbReference>
<evidence type="ECO:0000256" key="6">
    <source>
        <dbReference type="RuleBase" id="RU361264"/>
    </source>
</evidence>
<evidence type="ECO:0000256" key="2">
    <source>
        <dbReference type="ARBA" id="ARBA00010596"/>
    </source>
</evidence>
<evidence type="ECO:0000256" key="7">
    <source>
        <dbReference type="SAM" id="MobiDB-lite"/>
    </source>
</evidence>
<evidence type="ECO:0000256" key="1">
    <source>
        <dbReference type="ARBA" id="ARBA00004141"/>
    </source>
</evidence>
<feature type="transmembrane region" description="Helical" evidence="6">
    <location>
        <begin position="211"/>
        <end position="231"/>
    </location>
</feature>
<sequence>MSLIDTGPSIHSPVNHSNMESGSAFGSAAIDIEKLEKEIAEQETARRDRQLFGDIGTSGAQSSQTTSGSARRGLQEVSLDAADNLDTLEEPVWTTIKRELGAMAAKFGQVLLPRVENREKLLRDWDLWGPLFICVTLSLLLYYRSQSLAAPAFTQVFSLSFFGSVVLTTNIKLLGGTISFCQSLCVIGYCLLPPTASAAICTTVLHDRLFVLRLVVTGIGFCWATYAALGFLASTVAEKRRLLVIYPIFLFYFVVSWLIISHA</sequence>
<dbReference type="GO" id="GO:0000139">
    <property type="term" value="C:Golgi membrane"/>
    <property type="evidence" value="ECO:0007669"/>
    <property type="project" value="UniProtKB-SubCell"/>
</dbReference>
<evidence type="ECO:0000256" key="3">
    <source>
        <dbReference type="ARBA" id="ARBA00022692"/>
    </source>
</evidence>
<feature type="region of interest" description="Disordered" evidence="7">
    <location>
        <begin position="43"/>
        <end position="72"/>
    </location>
</feature>
<feature type="compositionally biased region" description="Polar residues" evidence="7">
    <location>
        <begin position="12"/>
        <end position="21"/>
    </location>
</feature>
<keyword evidence="10" id="KW-1185">Reference proteome</keyword>
<proteinExistence type="inferred from homology"/>
<feature type="compositionally biased region" description="Low complexity" evidence="7">
    <location>
        <begin position="57"/>
        <end position="72"/>
    </location>
</feature>
<evidence type="ECO:0000256" key="4">
    <source>
        <dbReference type="ARBA" id="ARBA00022989"/>
    </source>
</evidence>
<evidence type="ECO:0000313" key="9">
    <source>
        <dbReference type="EMBL" id="CAJ0577671.1"/>
    </source>
</evidence>
<evidence type="ECO:0000313" key="10">
    <source>
        <dbReference type="Proteomes" id="UP001177023"/>
    </source>
</evidence>
<reference evidence="9" key="1">
    <citation type="submission" date="2023-06" db="EMBL/GenBank/DDBJ databases">
        <authorList>
            <person name="Delattre M."/>
        </authorList>
    </citation>
    <scope>NUCLEOTIDE SEQUENCE</scope>
    <source>
        <strain evidence="9">AF72</strain>
    </source>
</reference>